<evidence type="ECO:0000256" key="11">
    <source>
        <dbReference type="ARBA" id="ARBA00022974"/>
    </source>
</evidence>
<evidence type="ECO:0000259" key="26">
    <source>
        <dbReference type="PROSITE" id="PS50963"/>
    </source>
</evidence>
<dbReference type="GO" id="GO:0004896">
    <property type="term" value="F:cytokine receptor activity"/>
    <property type="evidence" value="ECO:0007669"/>
    <property type="project" value="TreeGrafter"/>
</dbReference>
<evidence type="ECO:0000256" key="2">
    <source>
        <dbReference type="ARBA" id="ARBA00004251"/>
    </source>
</evidence>
<evidence type="ECO:0000256" key="1">
    <source>
        <dbReference type="ARBA" id="ARBA00004105"/>
    </source>
</evidence>
<evidence type="ECO:0000256" key="17">
    <source>
        <dbReference type="ARBA" id="ARBA00023273"/>
    </source>
</evidence>
<dbReference type="GO" id="GO:0005576">
    <property type="term" value="C:extracellular region"/>
    <property type="evidence" value="ECO:0007669"/>
    <property type="project" value="UniProtKB-SubCell"/>
</dbReference>
<evidence type="ECO:0000256" key="14">
    <source>
        <dbReference type="ARBA" id="ARBA00023157"/>
    </source>
</evidence>
<dbReference type="GO" id="GO:0042981">
    <property type="term" value="P:regulation of apoptotic process"/>
    <property type="evidence" value="ECO:0007669"/>
    <property type="project" value="UniProtKB-ARBA"/>
</dbReference>
<dbReference type="SUPFAM" id="SSF56436">
    <property type="entry name" value="C-type lectin-like"/>
    <property type="match status" value="1"/>
</dbReference>
<evidence type="ECO:0000256" key="13">
    <source>
        <dbReference type="ARBA" id="ARBA00023136"/>
    </source>
</evidence>
<keyword evidence="10" id="KW-0130">Cell adhesion</keyword>
<evidence type="ECO:0000256" key="19">
    <source>
        <dbReference type="ARBA" id="ARBA00029928"/>
    </source>
</evidence>
<evidence type="ECO:0000256" key="4">
    <source>
        <dbReference type="ARBA" id="ARBA00020474"/>
    </source>
</evidence>
<feature type="signal peptide" evidence="25">
    <location>
        <begin position="1"/>
        <end position="22"/>
    </location>
</feature>
<keyword evidence="8" id="KW-0812">Transmembrane</keyword>
<reference evidence="27" key="1">
    <citation type="submission" date="2025-08" db="UniProtKB">
        <authorList>
            <consortium name="Ensembl"/>
        </authorList>
    </citation>
    <scope>IDENTIFICATION</scope>
</reference>
<dbReference type="FunFam" id="3.10.100.10:FF:000004">
    <property type="entry name" value="CD44 antigen isoform X2"/>
    <property type="match status" value="1"/>
</dbReference>
<protein>
    <recommendedName>
        <fullName evidence="4">CD44 antigen</fullName>
    </recommendedName>
    <alternativeName>
        <fullName evidence="22">GP90 lymphocyte homing/adhesion receptor</fullName>
    </alternativeName>
    <alternativeName>
        <fullName evidence="21">HUTCH-I</fullName>
    </alternativeName>
    <alternativeName>
        <fullName evidence="23">Hermes antigen</fullName>
    </alternativeName>
    <alternativeName>
        <fullName evidence="20">Hyaluronate receptor</fullName>
    </alternativeName>
    <alternativeName>
        <fullName evidence="18">Phagocytic glycoprotein 1</fullName>
    </alternativeName>
    <alternativeName>
        <fullName evidence="19">Phagocytic glycoprotein I</fullName>
    </alternativeName>
</protein>
<evidence type="ECO:0000256" key="23">
    <source>
        <dbReference type="ARBA" id="ARBA00032917"/>
    </source>
</evidence>
<dbReference type="GO" id="GO:0070374">
    <property type="term" value="P:positive regulation of ERK1 and ERK2 cascade"/>
    <property type="evidence" value="ECO:0007669"/>
    <property type="project" value="TreeGrafter"/>
</dbReference>
<dbReference type="GO" id="GO:0048731">
    <property type="term" value="P:system development"/>
    <property type="evidence" value="ECO:0007669"/>
    <property type="project" value="UniProtKB-ARBA"/>
</dbReference>
<evidence type="ECO:0000256" key="9">
    <source>
        <dbReference type="ARBA" id="ARBA00022729"/>
    </source>
</evidence>
<evidence type="ECO:0000256" key="16">
    <source>
        <dbReference type="ARBA" id="ARBA00023180"/>
    </source>
</evidence>
<dbReference type="Proteomes" id="UP000472270">
    <property type="component" value="Unassembled WGS sequence"/>
</dbReference>
<evidence type="ECO:0000256" key="15">
    <source>
        <dbReference type="ARBA" id="ARBA00023170"/>
    </source>
</evidence>
<dbReference type="GO" id="GO:0035692">
    <property type="term" value="C:macrophage migration inhibitory factor receptor complex"/>
    <property type="evidence" value="ECO:0007669"/>
    <property type="project" value="TreeGrafter"/>
</dbReference>
<keyword evidence="7" id="KW-0597">Phosphoprotein</keyword>
<feature type="chain" id="PRO_5025439119" description="CD44 antigen" evidence="25">
    <location>
        <begin position="23"/>
        <end position="147"/>
    </location>
</feature>
<dbReference type="PANTHER" id="PTHR10225:SF6">
    <property type="entry name" value="CD44 ANTIGEN"/>
    <property type="match status" value="1"/>
</dbReference>
<evidence type="ECO:0000256" key="6">
    <source>
        <dbReference type="ARBA" id="ARBA00022525"/>
    </source>
</evidence>
<dbReference type="InterPro" id="IPR000538">
    <property type="entry name" value="Link_dom"/>
</dbReference>
<proteinExistence type="predicted"/>
<dbReference type="GO" id="GO:0007155">
    <property type="term" value="P:cell adhesion"/>
    <property type="evidence" value="ECO:0007669"/>
    <property type="project" value="UniProtKB-KW"/>
</dbReference>
<dbReference type="GO" id="GO:0016323">
    <property type="term" value="C:basolateral plasma membrane"/>
    <property type="evidence" value="ECO:0007669"/>
    <property type="project" value="TreeGrafter"/>
</dbReference>
<dbReference type="InterPro" id="IPR016187">
    <property type="entry name" value="CTDL_fold"/>
</dbReference>
<dbReference type="Gene3D" id="3.10.100.10">
    <property type="entry name" value="Mannose-Binding Protein A, subunit A"/>
    <property type="match status" value="1"/>
</dbReference>
<comment type="subcellular location">
    <subcellularLocation>
        <location evidence="2">Cell membrane</location>
        <topology evidence="2">Single-pass type I membrane protein</topology>
    </subcellularLocation>
    <subcellularLocation>
        <location evidence="1">Cell projection</location>
        <location evidence="1">Microvillus</location>
    </subcellularLocation>
    <subcellularLocation>
        <location evidence="3">Secreted</location>
    </subcellularLocation>
</comment>
<evidence type="ECO:0000313" key="28">
    <source>
        <dbReference type="Proteomes" id="UP000472270"/>
    </source>
</evidence>
<dbReference type="Pfam" id="PF00193">
    <property type="entry name" value="Xlink"/>
    <property type="match status" value="1"/>
</dbReference>
<sequence length="147" mass="17035">SLALSVPGYLFVLLLSLKLLQFNLRLCLYAGVFHVEGRERYSLTFEGARRLCELLSSSLACLEQVEIAYNKGLQTCRYGWINSTEVVILRHIQNINCAGNQTGIIRKTPDRKKYDHLQVRQYILNVFGRHFCLKKKVYSRCAFYPKI</sequence>
<evidence type="ECO:0000256" key="18">
    <source>
        <dbReference type="ARBA" id="ARBA00029917"/>
    </source>
</evidence>
<evidence type="ECO:0000256" key="8">
    <source>
        <dbReference type="ARBA" id="ARBA00022692"/>
    </source>
</evidence>
<keyword evidence="11" id="KW-0654">Proteoglycan</keyword>
<keyword evidence="12" id="KW-1133">Transmembrane helix</keyword>
<dbReference type="GO" id="GO:0005540">
    <property type="term" value="F:hyaluronic acid binding"/>
    <property type="evidence" value="ECO:0007669"/>
    <property type="project" value="InterPro"/>
</dbReference>
<keyword evidence="13" id="KW-0472">Membrane</keyword>
<reference evidence="27" key="2">
    <citation type="submission" date="2025-09" db="UniProtKB">
        <authorList>
            <consortium name="Ensembl"/>
        </authorList>
    </citation>
    <scope>IDENTIFICATION</scope>
</reference>
<evidence type="ECO:0000256" key="3">
    <source>
        <dbReference type="ARBA" id="ARBA00004613"/>
    </source>
</evidence>
<organism evidence="27 28">
    <name type="scientific">Sinocyclocheilus rhinocerous</name>
    <dbReference type="NCBI Taxonomy" id="307959"/>
    <lineage>
        <taxon>Eukaryota</taxon>
        <taxon>Metazoa</taxon>
        <taxon>Chordata</taxon>
        <taxon>Craniata</taxon>
        <taxon>Vertebrata</taxon>
        <taxon>Euteleostomi</taxon>
        <taxon>Actinopterygii</taxon>
        <taxon>Neopterygii</taxon>
        <taxon>Teleostei</taxon>
        <taxon>Ostariophysi</taxon>
        <taxon>Cypriniformes</taxon>
        <taxon>Cyprinidae</taxon>
        <taxon>Cyprininae</taxon>
        <taxon>Sinocyclocheilus</taxon>
    </lineage>
</organism>
<keyword evidence="9 25" id="KW-0732">Signal</keyword>
<keyword evidence="14 24" id="KW-1015">Disulfide bond</keyword>
<keyword evidence="28" id="KW-1185">Reference proteome</keyword>
<dbReference type="GO" id="GO:0009986">
    <property type="term" value="C:cell surface"/>
    <property type="evidence" value="ECO:0007669"/>
    <property type="project" value="UniProtKB-ARBA"/>
</dbReference>
<keyword evidence="6" id="KW-0964">Secreted</keyword>
<evidence type="ECO:0000256" key="22">
    <source>
        <dbReference type="ARBA" id="ARBA00032514"/>
    </source>
</evidence>
<dbReference type="PANTHER" id="PTHR10225">
    <property type="entry name" value="HYALURONAN RECEPTOR"/>
    <property type="match status" value="1"/>
</dbReference>
<feature type="disulfide bond" evidence="24">
    <location>
        <begin position="76"/>
        <end position="97"/>
    </location>
</feature>
<evidence type="ECO:0000256" key="12">
    <source>
        <dbReference type="ARBA" id="ARBA00022989"/>
    </source>
</evidence>
<evidence type="ECO:0000313" key="27">
    <source>
        <dbReference type="Ensembl" id="ENSSRHP00000032691.1"/>
    </source>
</evidence>
<keyword evidence="5" id="KW-1003">Cell membrane</keyword>
<evidence type="ECO:0000256" key="10">
    <source>
        <dbReference type="ARBA" id="ARBA00022889"/>
    </source>
</evidence>
<dbReference type="SMART" id="SM00445">
    <property type="entry name" value="LINK"/>
    <property type="match status" value="1"/>
</dbReference>
<dbReference type="GO" id="GO:0009653">
    <property type="term" value="P:anatomical structure morphogenesis"/>
    <property type="evidence" value="ECO:0007669"/>
    <property type="project" value="UniProtKB-ARBA"/>
</dbReference>
<dbReference type="GO" id="GO:0006954">
    <property type="term" value="P:inflammatory response"/>
    <property type="evidence" value="ECO:0007669"/>
    <property type="project" value="TreeGrafter"/>
</dbReference>
<dbReference type="Ensembl" id="ENSSRHT00000033643.1">
    <property type="protein sequence ID" value="ENSSRHP00000032691.1"/>
    <property type="gene ID" value="ENSSRHG00000016837.1"/>
</dbReference>
<dbReference type="GO" id="GO:0005902">
    <property type="term" value="C:microvillus"/>
    <property type="evidence" value="ECO:0007669"/>
    <property type="project" value="UniProtKB-SubCell"/>
</dbReference>
<accession>A0A673I4W8</accession>
<dbReference type="InterPro" id="IPR016186">
    <property type="entry name" value="C-type_lectin-like/link_sf"/>
</dbReference>
<evidence type="ECO:0000256" key="5">
    <source>
        <dbReference type="ARBA" id="ARBA00022475"/>
    </source>
</evidence>
<evidence type="ECO:0000256" key="25">
    <source>
        <dbReference type="SAM" id="SignalP"/>
    </source>
</evidence>
<evidence type="ECO:0000256" key="7">
    <source>
        <dbReference type="ARBA" id="ARBA00022553"/>
    </source>
</evidence>
<evidence type="ECO:0000256" key="24">
    <source>
        <dbReference type="PROSITE-ProRule" id="PRU00323"/>
    </source>
</evidence>
<dbReference type="PROSITE" id="PS50963">
    <property type="entry name" value="LINK_2"/>
    <property type="match status" value="1"/>
</dbReference>
<evidence type="ECO:0000256" key="20">
    <source>
        <dbReference type="ARBA" id="ARBA00031179"/>
    </source>
</evidence>
<keyword evidence="16" id="KW-0325">Glycoprotein</keyword>
<dbReference type="AlphaFoldDB" id="A0A673I4W8"/>
<keyword evidence="15" id="KW-0675">Receptor</keyword>
<dbReference type="InterPro" id="IPR043210">
    <property type="entry name" value="CD44_antigen-like"/>
</dbReference>
<name>A0A673I4W8_9TELE</name>
<comment type="caution">
    <text evidence="24">Lacks conserved residue(s) required for the propagation of feature annotation.</text>
</comment>
<evidence type="ECO:0000256" key="21">
    <source>
        <dbReference type="ARBA" id="ARBA00031823"/>
    </source>
</evidence>
<keyword evidence="17" id="KW-0966">Cell projection</keyword>
<feature type="domain" description="Link" evidence="26">
    <location>
        <begin position="31"/>
        <end position="120"/>
    </location>
</feature>